<dbReference type="PROSITE" id="PS50084">
    <property type="entry name" value="KH_TYPE_1"/>
    <property type="match status" value="1"/>
</dbReference>
<evidence type="ECO:0000256" key="5">
    <source>
        <dbReference type="ARBA" id="ARBA00022771"/>
    </source>
</evidence>
<dbReference type="SMART" id="SM00322">
    <property type="entry name" value="KH"/>
    <property type="match status" value="1"/>
</dbReference>
<feature type="region of interest" description="Disordered" evidence="12">
    <location>
        <begin position="762"/>
        <end position="783"/>
    </location>
</feature>
<dbReference type="GO" id="GO:0008380">
    <property type="term" value="P:RNA splicing"/>
    <property type="evidence" value="ECO:0007669"/>
    <property type="project" value="UniProtKB-KW"/>
</dbReference>
<dbReference type="Pfam" id="PF22675">
    <property type="entry name" value="KH-I_KHDC4-BBP"/>
    <property type="match status" value="1"/>
</dbReference>
<dbReference type="SMART" id="SM00343">
    <property type="entry name" value="ZnF_C2HC"/>
    <property type="match status" value="2"/>
</dbReference>
<accession>A0A813JA45</accession>
<keyword evidence="7 11" id="KW-0694">RNA-binding</keyword>
<feature type="domain" description="CCHC-type" evidence="13">
    <location>
        <begin position="303"/>
        <end position="317"/>
    </location>
</feature>
<feature type="region of interest" description="Disordered" evidence="12">
    <location>
        <begin position="732"/>
        <end position="751"/>
    </location>
</feature>
<dbReference type="Gene3D" id="4.10.60.10">
    <property type="entry name" value="Zinc finger, CCHC-type"/>
    <property type="match status" value="1"/>
</dbReference>
<evidence type="ECO:0000256" key="1">
    <source>
        <dbReference type="ARBA" id="ARBA00004123"/>
    </source>
</evidence>
<feature type="region of interest" description="Disordered" evidence="12">
    <location>
        <begin position="822"/>
        <end position="841"/>
    </location>
</feature>
<dbReference type="InterPro" id="IPR004087">
    <property type="entry name" value="KH_dom"/>
</dbReference>
<gene>
    <name evidence="14" type="ORF">PGLA2088_LOCUS18616</name>
</gene>
<feature type="compositionally biased region" description="Basic residues" evidence="12">
    <location>
        <begin position="772"/>
        <end position="783"/>
    </location>
</feature>
<keyword evidence="3" id="KW-0507">mRNA processing</keyword>
<keyword evidence="9" id="KW-0539">Nucleus</keyword>
<proteinExistence type="inferred from homology"/>
<evidence type="ECO:0000313" key="15">
    <source>
        <dbReference type="Proteomes" id="UP000626109"/>
    </source>
</evidence>
<dbReference type="PROSITE" id="PS50158">
    <property type="entry name" value="ZF_CCHC"/>
    <property type="match status" value="1"/>
</dbReference>
<dbReference type="PANTHER" id="PTHR11208">
    <property type="entry name" value="RNA-BINDING PROTEIN RELATED"/>
    <property type="match status" value="1"/>
</dbReference>
<evidence type="ECO:0000256" key="2">
    <source>
        <dbReference type="ARBA" id="ARBA00010382"/>
    </source>
</evidence>
<dbReference type="InterPro" id="IPR036612">
    <property type="entry name" value="KH_dom_type_1_sf"/>
</dbReference>
<comment type="similarity">
    <text evidence="2">Belongs to the BBP/SF1 family.</text>
</comment>
<evidence type="ECO:0000256" key="7">
    <source>
        <dbReference type="ARBA" id="ARBA00022884"/>
    </source>
</evidence>
<evidence type="ECO:0000256" key="11">
    <source>
        <dbReference type="PROSITE-ProRule" id="PRU00117"/>
    </source>
</evidence>
<dbReference type="Gene3D" id="6.10.140.1790">
    <property type="match status" value="1"/>
</dbReference>
<feature type="compositionally biased region" description="Pro residues" evidence="12">
    <location>
        <begin position="528"/>
        <end position="537"/>
    </location>
</feature>
<name>A0A813JA45_POLGL</name>
<protein>
    <recommendedName>
        <fullName evidence="13">CCHC-type domain-containing protein</fullName>
    </recommendedName>
</protein>
<keyword evidence="5 10" id="KW-0863">Zinc-finger</keyword>
<dbReference type="InterPro" id="IPR047086">
    <property type="entry name" value="SF1-HH_sf"/>
</dbReference>
<reference evidence="14" key="1">
    <citation type="submission" date="2021-02" db="EMBL/GenBank/DDBJ databases">
        <authorList>
            <person name="Dougan E. K."/>
            <person name="Rhodes N."/>
            <person name="Thang M."/>
            <person name="Chan C."/>
        </authorList>
    </citation>
    <scope>NUCLEOTIDE SEQUENCE</scope>
</reference>
<dbReference type="Pfam" id="PF16275">
    <property type="entry name" value="SF1-HH"/>
    <property type="match status" value="1"/>
</dbReference>
<dbReference type="EMBL" id="CAJNNW010024670">
    <property type="protein sequence ID" value="CAE8673635.1"/>
    <property type="molecule type" value="Genomic_DNA"/>
</dbReference>
<evidence type="ECO:0000256" key="3">
    <source>
        <dbReference type="ARBA" id="ARBA00022664"/>
    </source>
</evidence>
<evidence type="ECO:0000256" key="6">
    <source>
        <dbReference type="ARBA" id="ARBA00022833"/>
    </source>
</evidence>
<dbReference type="GO" id="GO:0005634">
    <property type="term" value="C:nucleus"/>
    <property type="evidence" value="ECO:0007669"/>
    <property type="project" value="UniProtKB-SubCell"/>
</dbReference>
<dbReference type="GO" id="GO:0008270">
    <property type="term" value="F:zinc ion binding"/>
    <property type="evidence" value="ECO:0007669"/>
    <property type="project" value="UniProtKB-KW"/>
</dbReference>
<dbReference type="GO" id="GO:0048024">
    <property type="term" value="P:regulation of mRNA splicing, via spliceosome"/>
    <property type="evidence" value="ECO:0007669"/>
    <property type="project" value="TreeGrafter"/>
</dbReference>
<dbReference type="SUPFAM" id="SSF54791">
    <property type="entry name" value="Eukaryotic type KH-domain (KH-domain type I)"/>
    <property type="match status" value="1"/>
</dbReference>
<evidence type="ECO:0000259" key="13">
    <source>
        <dbReference type="PROSITE" id="PS50158"/>
    </source>
</evidence>
<evidence type="ECO:0000313" key="14">
    <source>
        <dbReference type="EMBL" id="CAE8673635.1"/>
    </source>
</evidence>
<feature type="compositionally biased region" description="Pro residues" evidence="12">
    <location>
        <begin position="462"/>
        <end position="474"/>
    </location>
</feature>
<evidence type="ECO:0000256" key="12">
    <source>
        <dbReference type="SAM" id="MobiDB-lite"/>
    </source>
</evidence>
<dbReference type="Gene3D" id="3.30.1370.10">
    <property type="entry name" value="K Homology domain, type 1"/>
    <property type="match status" value="1"/>
</dbReference>
<dbReference type="InterPro" id="IPR032570">
    <property type="entry name" value="SF1-HH"/>
</dbReference>
<comment type="subcellular location">
    <subcellularLocation>
        <location evidence="1">Nucleus</location>
    </subcellularLocation>
</comment>
<feature type="non-terminal residue" evidence="14">
    <location>
        <position position="1329"/>
    </location>
</feature>
<evidence type="ECO:0000256" key="4">
    <source>
        <dbReference type="ARBA" id="ARBA00022723"/>
    </source>
</evidence>
<evidence type="ECO:0000256" key="10">
    <source>
        <dbReference type="PROSITE-ProRule" id="PRU00047"/>
    </source>
</evidence>
<dbReference type="Proteomes" id="UP000626109">
    <property type="component" value="Unassembled WGS sequence"/>
</dbReference>
<dbReference type="InterPro" id="IPR001878">
    <property type="entry name" value="Znf_CCHC"/>
</dbReference>
<dbReference type="SUPFAM" id="SSF57756">
    <property type="entry name" value="Retrovirus zinc finger-like domains"/>
    <property type="match status" value="1"/>
</dbReference>
<dbReference type="InterPro" id="IPR036875">
    <property type="entry name" value="Znf_CCHC_sf"/>
</dbReference>
<organism evidence="14 15">
    <name type="scientific">Polarella glacialis</name>
    <name type="common">Dinoflagellate</name>
    <dbReference type="NCBI Taxonomy" id="89957"/>
    <lineage>
        <taxon>Eukaryota</taxon>
        <taxon>Sar</taxon>
        <taxon>Alveolata</taxon>
        <taxon>Dinophyceae</taxon>
        <taxon>Suessiales</taxon>
        <taxon>Suessiaceae</taxon>
        <taxon>Polarella</taxon>
    </lineage>
</organism>
<feature type="region of interest" description="Disordered" evidence="12">
    <location>
        <begin position="521"/>
        <end position="562"/>
    </location>
</feature>
<dbReference type="PANTHER" id="PTHR11208:SF45">
    <property type="entry name" value="SPLICING FACTOR 1"/>
    <property type="match status" value="1"/>
</dbReference>
<dbReference type="GO" id="GO:0006397">
    <property type="term" value="P:mRNA processing"/>
    <property type="evidence" value="ECO:0007669"/>
    <property type="project" value="UniProtKB-KW"/>
</dbReference>
<keyword evidence="8" id="KW-0508">mRNA splicing</keyword>
<keyword evidence="4" id="KW-0479">Metal-binding</keyword>
<keyword evidence="6" id="KW-0862">Zinc</keyword>
<feature type="region of interest" description="Disordered" evidence="12">
    <location>
        <begin position="445"/>
        <end position="487"/>
    </location>
</feature>
<comment type="caution">
    <text evidence="14">The sequence shown here is derived from an EMBL/GenBank/DDBJ whole genome shotgun (WGS) entry which is preliminary data.</text>
</comment>
<dbReference type="InterPro" id="IPR055256">
    <property type="entry name" value="KH_1_KHDC4/BBP-like"/>
</dbReference>
<feature type="region of interest" description="Disordered" evidence="12">
    <location>
        <begin position="95"/>
        <end position="116"/>
    </location>
</feature>
<evidence type="ECO:0000256" key="9">
    <source>
        <dbReference type="ARBA" id="ARBA00023242"/>
    </source>
</evidence>
<evidence type="ECO:0000256" key="8">
    <source>
        <dbReference type="ARBA" id="ARBA00023187"/>
    </source>
</evidence>
<sequence>MSDQLVLADASQALVLADARHEQSLALFDASGKRKAKWAGSAVPKKGKRWGLAEDKPFKPLPYVDLPVGLDEHEVDQFLREQRLEDLHRKIQMGQLEDIDPDIRPPSPPPLYDRQGNRLNTRETRVKKAMIAEYNRLIRYMMKAIEGYQPPDGWKPQRLVKKIIIPYEKWPNASFMGVIIGARGVNHKRLQEVTGCRIFIRGKDIGDKWQTDEELQMPQHVHIEGDTEDQIIKAEELIAPLLNPETPEFEYARTNGMQQVAIVNGFTLKRTEQRCGVCGAIGHLGFECPETEGLSYKMANICCSICGDKGHVASDCKVAAEQHQKENVDWKEAAEKKHTMDAEYVKMMSELGSTSFAFGFEGRSPSSSAPVAPLRHAPGGAAAALAARLGSRPAVPSAPSVPGSAASAGSLAGAAAAAALLLAPAEPKAPAVVFVRSSGQGLDAQFAVGGGTAGGSSSSTTPTPPPPRPPPPPQLSSTAAAGSAKLLPAQSKASAVASASSSGTWPPAVSPAASRLVPAPSIPAMRTLPPPPPPRPSAPWASSGPAHWNSTPMTPMTAAMASPHSDADRSIACPWFLAERLRAEGLRALVDIGKETGARVSLNERSDMDGGHFFVVVGLSEARDRAKMHIRAWVDMNSGSQFGSGKELCEAMPSNRQTRSAGVCTYDCMPPTLKHVPKGCRHVWSAVLAQALAAAHLATVALGGRTAPADTSRCVDAWVELLMLPKCTLNPTARSGRRHRKLTSQHTKARLERWLAGERAELWQDGAPKNSGKPKAKTSKEVRRRRALDLVEEDRLGPACAALSSQGSAPDTPATLAALQAKHPTGQAPSPEAAPPRDATTPALTPEEVLKAVQAFHNGSAAGPSGLRPQHLLDGVRSPDQRVALEALTDVLNTLVWGRVPICLAPAIAGAALHAIAKGEGDVRPIAVGEACSTIGLLLNLSKCEVIPTAGLASAADLSIFPASIKRRLDTCFDLLGAPIGTAQHCLDYTRSKRVDTIKESLTELSDLGEGEFAGSGIAMATQILNSQLPVEEQLDIATAPPSEPPEQRNMSDALEQAATLRLRAAGTDSNGARLRAAAAPHAGAWLNAPACRNAGLRLTSAEFAAAAMFRVGASFMTSDTWCPKCDRVLEHTAAHAVACAGGGHRVVRHNSIRDECYWRCLAVGVEAEREESGLLPSDPLRRPADVFLAAWPGGIQLALDFAVTCPLQADMRADAAARPLAAAMAYEADKLADRATADRCAQQGFRLTPMIVETLGGWGPAAQGVFKTLARITAERTGISDSVATRQLYEAFGIKLQRANARAIMARVGAASAASRDNTTLAATMRSE</sequence>
<dbReference type="GO" id="GO:0003729">
    <property type="term" value="F:mRNA binding"/>
    <property type="evidence" value="ECO:0007669"/>
    <property type="project" value="TreeGrafter"/>
</dbReference>
<dbReference type="InterPro" id="IPR045071">
    <property type="entry name" value="BBP-like"/>
</dbReference>